<feature type="signal peptide" evidence="2">
    <location>
        <begin position="1"/>
        <end position="21"/>
    </location>
</feature>
<dbReference type="Proteomes" id="UP000265341">
    <property type="component" value="Unassembled WGS sequence"/>
</dbReference>
<evidence type="ECO:0000313" key="5">
    <source>
        <dbReference type="Proteomes" id="UP000265341"/>
    </source>
</evidence>
<dbReference type="PANTHER" id="PTHR16026">
    <property type="entry name" value="CARTILAGE ACIDIC PROTEIN 1"/>
    <property type="match status" value="1"/>
</dbReference>
<evidence type="ECO:0000256" key="1">
    <source>
        <dbReference type="ARBA" id="ARBA00022729"/>
    </source>
</evidence>
<dbReference type="Gene3D" id="2.130.10.130">
    <property type="entry name" value="Integrin alpha, N-terminal"/>
    <property type="match status" value="3"/>
</dbReference>
<gene>
    <name evidence="4" type="ORF">Mrose_01047</name>
</gene>
<protein>
    <submittedName>
        <fullName evidence="4">Repeat domain in Vibrio, Colwellia, Bradyrhizobium and Shewanella</fullName>
    </submittedName>
</protein>
<dbReference type="PANTHER" id="PTHR16026:SF0">
    <property type="entry name" value="CARTILAGE ACIDIC PROTEIN 1"/>
    <property type="match status" value="1"/>
</dbReference>
<dbReference type="RefSeq" id="WP_119276377.1">
    <property type="nucleotide sequence ID" value="NZ_QWLA01000014.1"/>
</dbReference>
<name>A0A399EWH9_9DEIN</name>
<organism evidence="4 5">
    <name type="scientific">Calidithermus roseus</name>
    <dbReference type="NCBI Taxonomy" id="1644118"/>
    <lineage>
        <taxon>Bacteria</taxon>
        <taxon>Thermotogati</taxon>
        <taxon>Deinococcota</taxon>
        <taxon>Deinococci</taxon>
        <taxon>Thermales</taxon>
        <taxon>Thermaceae</taxon>
        <taxon>Calidithermus</taxon>
    </lineage>
</organism>
<dbReference type="InterPro" id="IPR028994">
    <property type="entry name" value="Integrin_alpha_N"/>
</dbReference>
<proteinExistence type="predicted"/>
<dbReference type="AlphaFoldDB" id="A0A399EWH9"/>
<evidence type="ECO:0000256" key="2">
    <source>
        <dbReference type="SAM" id="SignalP"/>
    </source>
</evidence>
<reference evidence="4 5" key="1">
    <citation type="submission" date="2018-08" db="EMBL/GenBank/DDBJ databases">
        <title>Meiothermus roseus NBRC 110900 genome sequencing project.</title>
        <authorList>
            <person name="Da Costa M.S."/>
            <person name="Albuquerque L."/>
            <person name="Raposo P."/>
            <person name="Froufe H.J.C."/>
            <person name="Barroso C.S."/>
            <person name="Egas C."/>
        </authorList>
    </citation>
    <scope>NUCLEOTIDE SEQUENCE [LARGE SCALE GENOMIC DNA]</scope>
    <source>
        <strain evidence="4 5">NBRC 110900</strain>
    </source>
</reference>
<feature type="domain" description="ASPIC/UnbV" evidence="3">
    <location>
        <begin position="479"/>
        <end position="536"/>
    </location>
</feature>
<dbReference type="InterPro" id="IPR011519">
    <property type="entry name" value="UnbV_ASPIC"/>
</dbReference>
<dbReference type="EMBL" id="QWLA01000014">
    <property type="protein sequence ID" value="RIH87980.1"/>
    <property type="molecule type" value="Genomic_DNA"/>
</dbReference>
<dbReference type="OrthoDB" id="140611at2"/>
<keyword evidence="5" id="KW-1185">Reference proteome</keyword>
<dbReference type="InterPro" id="IPR027039">
    <property type="entry name" value="Crtac1"/>
</dbReference>
<comment type="caution">
    <text evidence="4">The sequence shown here is derived from an EMBL/GenBank/DDBJ whole genome shotgun (WGS) entry which is preliminary data.</text>
</comment>
<evidence type="ECO:0000259" key="3">
    <source>
        <dbReference type="Pfam" id="PF07593"/>
    </source>
</evidence>
<dbReference type="Pfam" id="PF07593">
    <property type="entry name" value="UnbV_ASPIC"/>
    <property type="match status" value="1"/>
</dbReference>
<keyword evidence="1 2" id="KW-0732">Signal</keyword>
<accession>A0A399EWH9</accession>
<evidence type="ECO:0000313" key="4">
    <source>
        <dbReference type="EMBL" id="RIH87980.1"/>
    </source>
</evidence>
<dbReference type="InterPro" id="IPR013517">
    <property type="entry name" value="FG-GAP"/>
</dbReference>
<dbReference type="SUPFAM" id="SSF69318">
    <property type="entry name" value="Integrin alpha N-terminal domain"/>
    <property type="match status" value="1"/>
</dbReference>
<sequence length="552" mass="60501">MKLRMLLAGTALMIALGVGTGAPRGAAPGGSGPEGAEVPLGVGARALQPSTCARSFLAHDLPHAAQGRQQPARGYDGNGSGVALGDLNEDGLIDIAFANQGGEAVVLWNQGGLKFRKTTLDALSTRAVAAVDVNADGWLDLTFTHNLGTPSYWQNLRGRGFAPAELPGVRYRAYSMLWDDLDGDGRLELVTASYDAILEAELRHGFLFSEGAGTVLYRPTPEGFEARRLARNAQALGLSAFDASNDGKRDLIVGNDFDLPDMVFEQGTWEQIRPFPRTSQHTMGFSVADIDNDGRPELFSTDMKPDFRDLKALAAWIPLMQKGYSRLTRSAVGRPENMLQVRSSQGYRNRAYELGLDATGWSWSGKFGDLDNDGYEDLYVVNGMIDADLFGYLPGGELVEENRVFRNRGGQRFERKPDWNLASRRSGRGMSLADLDNDGDLDIVVSNLGNPAQLFENRLCGGRSVEVELRWEGSFNTRALGAQVLLYTDKHRLWRQVTAISGYLSGDAPRLHFGVDPSEEVRRLEVIWPDGKRSEVVARAGTLFTLTRKERP</sequence>
<feature type="chain" id="PRO_5017192007" evidence="2">
    <location>
        <begin position="22"/>
        <end position="552"/>
    </location>
</feature>
<dbReference type="Pfam" id="PF13517">
    <property type="entry name" value="FG-GAP_3"/>
    <property type="match status" value="3"/>
</dbReference>